<comment type="caution">
    <text evidence="1">The sequence shown here is derived from an EMBL/GenBank/DDBJ whole genome shotgun (WGS) entry which is preliminary data.</text>
</comment>
<evidence type="ECO:0000313" key="1">
    <source>
        <dbReference type="EMBL" id="KJD43424.1"/>
    </source>
</evidence>
<protein>
    <submittedName>
        <fullName evidence="1">Uncharacterized protein</fullName>
    </submittedName>
</protein>
<dbReference type="GeneID" id="39692478"/>
<reference evidence="1 2" key="1">
    <citation type="submission" date="2014-11" db="EMBL/GenBank/DDBJ databases">
        <title>Draft Genome Sequences of Paenibacillus polymyxa NRRL B-30509 and Paenibacillus terrae NRRL B-30644, Strains from a Poultry Environment that Produce Tridecaptin A and Paenicidins.</title>
        <authorList>
            <person name="van Belkum M.J."/>
            <person name="Lohans C.T."/>
            <person name="Vederas J.C."/>
        </authorList>
    </citation>
    <scope>NUCLEOTIDE SEQUENCE [LARGE SCALE GENOMIC DNA]</scope>
    <source>
        <strain evidence="1 2">NRRL B-30644</strain>
    </source>
</reference>
<name>A0A0D7WWS6_9BACL</name>
<sequence length="100" mass="11944">MKKIIISVFIVTFIVIGFTAPTMDYVYAKENSTRTTFDRIHYIQIIIHFKSLEKQLEAVLSERNNYPEDSPEYKELSEQMNHILEQETYYQKKLKALYSK</sequence>
<dbReference type="AlphaFoldDB" id="A0A0D7WWS6"/>
<proteinExistence type="predicted"/>
<accession>A0A0D7WWS6</accession>
<dbReference type="RefSeq" id="WP_044648283.1">
    <property type="nucleotide sequence ID" value="NZ_JTHP01000058.1"/>
</dbReference>
<dbReference type="Proteomes" id="UP000032534">
    <property type="component" value="Unassembled WGS sequence"/>
</dbReference>
<gene>
    <name evidence="1" type="ORF">QD47_22825</name>
</gene>
<dbReference type="PATRIC" id="fig|159743.3.peg.5073"/>
<keyword evidence="2" id="KW-1185">Reference proteome</keyword>
<dbReference type="EMBL" id="JTHP01000058">
    <property type="protein sequence ID" value="KJD43424.1"/>
    <property type="molecule type" value="Genomic_DNA"/>
</dbReference>
<dbReference type="OrthoDB" id="9928979at2"/>
<evidence type="ECO:0000313" key="2">
    <source>
        <dbReference type="Proteomes" id="UP000032534"/>
    </source>
</evidence>
<organism evidence="1 2">
    <name type="scientific">Paenibacillus terrae</name>
    <dbReference type="NCBI Taxonomy" id="159743"/>
    <lineage>
        <taxon>Bacteria</taxon>
        <taxon>Bacillati</taxon>
        <taxon>Bacillota</taxon>
        <taxon>Bacilli</taxon>
        <taxon>Bacillales</taxon>
        <taxon>Paenibacillaceae</taxon>
        <taxon>Paenibacillus</taxon>
    </lineage>
</organism>